<sequence length="45" mass="4731">MFSLKNTAALFLTLLALSSALSAQAEESGAFVERNRSLSQGSAQN</sequence>
<feature type="signal peptide" evidence="1">
    <location>
        <begin position="1"/>
        <end position="25"/>
    </location>
</feature>
<proteinExistence type="predicted"/>
<dbReference type="EMBL" id="CP011110">
    <property type="protein sequence ID" value="AKA25363.1"/>
    <property type="molecule type" value="Genomic_DNA"/>
</dbReference>
<gene>
    <name evidence="2" type="ORF">PCL1606_39120</name>
</gene>
<protein>
    <recommendedName>
        <fullName evidence="4">Secreted protein</fullName>
    </recommendedName>
</protein>
<dbReference type="Proteomes" id="UP000032748">
    <property type="component" value="Chromosome"/>
</dbReference>
<evidence type="ECO:0000256" key="1">
    <source>
        <dbReference type="SAM" id="SignalP"/>
    </source>
</evidence>
<organism evidence="2 3">
    <name type="scientific">Pseudomonas chlororaphis</name>
    <dbReference type="NCBI Taxonomy" id="587753"/>
    <lineage>
        <taxon>Bacteria</taxon>
        <taxon>Pseudomonadati</taxon>
        <taxon>Pseudomonadota</taxon>
        <taxon>Gammaproteobacteria</taxon>
        <taxon>Pseudomonadales</taxon>
        <taxon>Pseudomonadaceae</taxon>
        <taxon>Pseudomonas</taxon>
    </lineage>
</organism>
<accession>A0A0D5Y1Z4</accession>
<reference evidence="2 3" key="1">
    <citation type="journal article" date="2015" name="Mol. Plant Microbe Interact.">
        <title>Comparative Genomic Analysis of Pseudomonas chlororaphis PCL1606 Reveals New Insight into Antifungal Compounds Involved in Biocontrol.</title>
        <authorList>
            <person name="Calderon C.E."/>
            <person name="Ramos C."/>
            <person name="de Vicente A."/>
            <person name="Cazorla F.M."/>
        </authorList>
    </citation>
    <scope>NUCLEOTIDE SEQUENCE [LARGE SCALE GENOMIC DNA]</scope>
    <source>
        <strain evidence="2 3">PCL1606</strain>
    </source>
</reference>
<name>A0A0D5Y1Z4_9PSED</name>
<dbReference type="PATRIC" id="fig|587753.10.peg.3904"/>
<evidence type="ECO:0000313" key="3">
    <source>
        <dbReference type="Proteomes" id="UP000032748"/>
    </source>
</evidence>
<evidence type="ECO:0000313" key="2">
    <source>
        <dbReference type="EMBL" id="AKA25363.1"/>
    </source>
</evidence>
<dbReference type="KEGG" id="pcz:PCL1606_39120"/>
<keyword evidence="1" id="KW-0732">Signal</keyword>
<dbReference type="RefSeq" id="WP_171820064.1">
    <property type="nucleotide sequence ID" value="NZ_CP011110.1"/>
</dbReference>
<feature type="chain" id="PRO_5002299774" description="Secreted protein" evidence="1">
    <location>
        <begin position="26"/>
        <end position="45"/>
    </location>
</feature>
<dbReference type="AlphaFoldDB" id="A0A0D5Y1Z4"/>
<evidence type="ECO:0008006" key="4">
    <source>
        <dbReference type="Google" id="ProtNLM"/>
    </source>
</evidence>